<dbReference type="RefSeq" id="WP_278016272.1">
    <property type="nucleotide sequence ID" value="NZ_CP121106.1"/>
</dbReference>
<sequence>MSQKVSADFVAEKARIVDAPKIPVVVDRTFQIPKGVYVATVAGYLGFLAMMTATFGNPGLIIPMAIFVFVIAAGFAIPAIWTHLAPEAKSRPLTQGQMEMKGIMTHTGWTSARDATTQVLILPVLILLWGLAVMTIAATI</sequence>
<feature type="transmembrane region" description="Helical" evidence="1">
    <location>
        <begin position="119"/>
        <end position="138"/>
    </location>
</feature>
<name>A0ABY8FRD8_9SPHN</name>
<protein>
    <recommendedName>
        <fullName evidence="4">DUF2269 family protein</fullName>
    </recommendedName>
</protein>
<keyword evidence="3" id="KW-1185">Reference proteome</keyword>
<evidence type="ECO:0000313" key="3">
    <source>
        <dbReference type="Proteomes" id="UP001215827"/>
    </source>
</evidence>
<feature type="transmembrane region" description="Helical" evidence="1">
    <location>
        <begin position="36"/>
        <end position="55"/>
    </location>
</feature>
<accession>A0ABY8FRD8</accession>
<reference evidence="2 3" key="1">
    <citation type="submission" date="2023-03" db="EMBL/GenBank/DDBJ databases">
        <title>Altererythrobacter sp. CAU 1644 isolated from sand.</title>
        <authorList>
            <person name="Kim W."/>
        </authorList>
    </citation>
    <scope>NUCLEOTIDE SEQUENCE [LARGE SCALE GENOMIC DNA]</scope>
    <source>
        <strain evidence="2 3">CAU 1644</strain>
    </source>
</reference>
<organism evidence="2 3">
    <name type="scientific">Altererythrobacter arenosus</name>
    <dbReference type="NCBI Taxonomy" id="3032592"/>
    <lineage>
        <taxon>Bacteria</taxon>
        <taxon>Pseudomonadati</taxon>
        <taxon>Pseudomonadota</taxon>
        <taxon>Alphaproteobacteria</taxon>
        <taxon>Sphingomonadales</taxon>
        <taxon>Erythrobacteraceae</taxon>
        <taxon>Altererythrobacter</taxon>
    </lineage>
</organism>
<evidence type="ECO:0000313" key="2">
    <source>
        <dbReference type="EMBL" id="WFL77579.1"/>
    </source>
</evidence>
<dbReference type="EMBL" id="CP121106">
    <property type="protein sequence ID" value="WFL77579.1"/>
    <property type="molecule type" value="Genomic_DNA"/>
</dbReference>
<feature type="transmembrane region" description="Helical" evidence="1">
    <location>
        <begin position="61"/>
        <end position="81"/>
    </location>
</feature>
<proteinExistence type="predicted"/>
<evidence type="ECO:0008006" key="4">
    <source>
        <dbReference type="Google" id="ProtNLM"/>
    </source>
</evidence>
<evidence type="ECO:0000256" key="1">
    <source>
        <dbReference type="SAM" id="Phobius"/>
    </source>
</evidence>
<gene>
    <name evidence="2" type="ORF">P7228_00510</name>
</gene>
<keyword evidence="1" id="KW-0472">Membrane</keyword>
<keyword evidence="1" id="KW-0812">Transmembrane</keyword>
<keyword evidence="1" id="KW-1133">Transmembrane helix</keyword>
<dbReference type="Proteomes" id="UP001215827">
    <property type="component" value="Chromosome"/>
</dbReference>